<dbReference type="PANTHER" id="PTHR32039:SF7">
    <property type="entry name" value="COMPETENCE PROTEIN COMM"/>
    <property type="match status" value="1"/>
</dbReference>
<dbReference type="InterPro" id="IPR001208">
    <property type="entry name" value="MCM_dom"/>
</dbReference>
<dbReference type="Pfam" id="PF01078">
    <property type="entry name" value="Mg_chelatase"/>
    <property type="match status" value="1"/>
</dbReference>
<dbReference type="PANTHER" id="PTHR32039">
    <property type="entry name" value="MAGNESIUM-CHELATASE SUBUNIT CHLI"/>
    <property type="match status" value="1"/>
</dbReference>
<dbReference type="Gene3D" id="3.30.230.10">
    <property type="match status" value="1"/>
</dbReference>
<dbReference type="SUPFAM" id="SSF54211">
    <property type="entry name" value="Ribosomal protein S5 domain 2-like"/>
    <property type="match status" value="1"/>
</dbReference>
<dbReference type="SMART" id="SM00382">
    <property type="entry name" value="AAA"/>
    <property type="match status" value="1"/>
</dbReference>
<dbReference type="NCBIfam" id="TIGR00368">
    <property type="entry name" value="YifB family Mg chelatase-like AAA ATPase"/>
    <property type="match status" value="1"/>
</dbReference>
<proteinExistence type="inferred from homology"/>
<dbReference type="InterPro" id="IPR014721">
    <property type="entry name" value="Ribsml_uS5_D2-typ_fold_subgr"/>
</dbReference>
<evidence type="ECO:0000313" key="6">
    <source>
        <dbReference type="Proteomes" id="UP000177097"/>
    </source>
</evidence>
<feature type="domain" description="AAA+ ATPase" evidence="4">
    <location>
        <begin position="211"/>
        <end position="392"/>
    </location>
</feature>
<dbReference type="AlphaFoldDB" id="A0A1F7U0N8"/>
<dbReference type="InterPro" id="IPR020568">
    <property type="entry name" value="Ribosomal_Su5_D2-typ_SF"/>
</dbReference>
<comment type="similarity">
    <text evidence="1">Belongs to the Mg-chelatase subunits D/I family. ComM subfamily.</text>
</comment>
<dbReference type="InterPro" id="IPR000523">
    <property type="entry name" value="Mg_chelatse_chII-like_cat_dom"/>
</dbReference>
<protein>
    <recommendedName>
        <fullName evidence="4">AAA+ ATPase domain-containing protein</fullName>
    </recommendedName>
</protein>
<dbReference type="EMBL" id="MGDX01000005">
    <property type="protein sequence ID" value="OGL71850.1"/>
    <property type="molecule type" value="Genomic_DNA"/>
</dbReference>
<dbReference type="Proteomes" id="UP000177097">
    <property type="component" value="Unassembled WGS sequence"/>
</dbReference>
<evidence type="ECO:0000256" key="3">
    <source>
        <dbReference type="ARBA" id="ARBA00022840"/>
    </source>
</evidence>
<dbReference type="Pfam" id="PF13541">
    <property type="entry name" value="ChlI"/>
    <property type="match status" value="1"/>
</dbReference>
<dbReference type="GO" id="GO:0003677">
    <property type="term" value="F:DNA binding"/>
    <property type="evidence" value="ECO:0007669"/>
    <property type="project" value="InterPro"/>
</dbReference>
<evidence type="ECO:0000256" key="2">
    <source>
        <dbReference type="ARBA" id="ARBA00022741"/>
    </source>
</evidence>
<evidence type="ECO:0000256" key="1">
    <source>
        <dbReference type="ARBA" id="ARBA00006354"/>
    </source>
</evidence>
<organism evidence="5 6">
    <name type="scientific">Candidatus Uhrbacteria bacterium RIFCSPHIGHO2_02_FULL_53_13</name>
    <dbReference type="NCBI Taxonomy" id="1802389"/>
    <lineage>
        <taxon>Bacteria</taxon>
        <taxon>Candidatus Uhriibacteriota</taxon>
    </lineage>
</organism>
<dbReference type="InterPro" id="IPR025158">
    <property type="entry name" value="Mg_chelat-rel_C"/>
</dbReference>
<accession>A0A1F7U0N8</accession>
<gene>
    <name evidence="5" type="ORF">A3C17_01930</name>
</gene>
<name>A0A1F7U0N8_9BACT</name>
<comment type="caution">
    <text evidence="5">The sequence shown here is derived from an EMBL/GenBank/DDBJ whole genome shotgun (WGS) entry which is preliminary data.</text>
</comment>
<dbReference type="Pfam" id="PF13335">
    <property type="entry name" value="Mg_chelatase_C"/>
    <property type="match status" value="1"/>
</dbReference>
<reference evidence="5 6" key="1">
    <citation type="journal article" date="2016" name="Nat. Commun.">
        <title>Thousands of microbial genomes shed light on interconnected biogeochemical processes in an aquifer system.</title>
        <authorList>
            <person name="Anantharaman K."/>
            <person name="Brown C.T."/>
            <person name="Hug L.A."/>
            <person name="Sharon I."/>
            <person name="Castelle C.J."/>
            <person name="Probst A.J."/>
            <person name="Thomas B.C."/>
            <person name="Singh A."/>
            <person name="Wilkins M.J."/>
            <person name="Karaoz U."/>
            <person name="Brodie E.L."/>
            <person name="Williams K.H."/>
            <person name="Hubbard S.S."/>
            <person name="Banfield J.F."/>
        </authorList>
    </citation>
    <scope>NUCLEOTIDE SEQUENCE [LARGE SCALE GENOMIC DNA]</scope>
</reference>
<dbReference type="Gene3D" id="3.40.50.300">
    <property type="entry name" value="P-loop containing nucleotide triphosphate hydrolases"/>
    <property type="match status" value="1"/>
</dbReference>
<keyword evidence="3" id="KW-0067">ATP-binding</keyword>
<dbReference type="InterPro" id="IPR003593">
    <property type="entry name" value="AAA+_ATPase"/>
</dbReference>
<dbReference type="GO" id="GO:0005524">
    <property type="term" value="F:ATP binding"/>
    <property type="evidence" value="ECO:0007669"/>
    <property type="project" value="UniProtKB-KW"/>
</dbReference>
<dbReference type="PRINTS" id="PR01657">
    <property type="entry name" value="MCMFAMILY"/>
</dbReference>
<dbReference type="SUPFAM" id="SSF52540">
    <property type="entry name" value="P-loop containing nucleoside triphosphate hydrolases"/>
    <property type="match status" value="1"/>
</dbReference>
<sequence length="503" mass="54325">MSTTIRSAAINGLHVDSVFVEVDIHFGLKAFHIVGLPGRSVRESSGRIESAFKQCKFDYPRYRILVNLAPAHLQKTGTLYDLPMALGLLIEQGILPQDCCKHLLAFGELGLDGTIRKVNGALLMAKLAHSLGMKHVIVPAKNAKEAACIDGIDVIGVSHLNSLVAHLVGMQTIEPQPSTTFTVSSRTHTFDLSQIRGHAHAKRALEIAAAGGHNVLMSGPPGSGKTLLARSLATILPTLTKQESLEVTAIHSVAGRLKYGYVKERPFRAPHHTASGIALIGGGSNLRPGEISLAHRGVLFLDEIAEFPSHVLEDLRQPLEEGTVTISRVAGTVEYPARFTLVGAMNPCPCGYSTDSSKPCICSPVNIARYQRKLSGPFLDRIDVFTHVPRIDVKDVASAHAGESSNVVQARVQDARNIQERRYSATQLICNADLSLSAIKRYCTVDDDADAMLQTAASALKLSTRAYIRTIRIAQTIADLAKFSSVTKGCMAEALQLREPNVR</sequence>
<keyword evidence="2" id="KW-0547">Nucleotide-binding</keyword>
<dbReference type="InterPro" id="IPR027417">
    <property type="entry name" value="P-loop_NTPase"/>
</dbReference>
<evidence type="ECO:0000313" key="5">
    <source>
        <dbReference type="EMBL" id="OGL71850.1"/>
    </source>
</evidence>
<dbReference type="InterPro" id="IPR004482">
    <property type="entry name" value="Mg_chelat-rel"/>
</dbReference>
<dbReference type="STRING" id="1802389.A3C17_01930"/>
<dbReference type="InterPro" id="IPR045006">
    <property type="entry name" value="CHLI-like"/>
</dbReference>
<evidence type="ECO:0000259" key="4">
    <source>
        <dbReference type="SMART" id="SM00382"/>
    </source>
</evidence>